<feature type="transmembrane region" description="Helical" evidence="6">
    <location>
        <begin position="243"/>
        <end position="262"/>
    </location>
</feature>
<gene>
    <name evidence="8" type="primary">SULTR2:1</name>
    <name evidence="8" type="ORF">HAX54_035184</name>
</gene>
<feature type="domain" description="SLC26A/SulP transporter" evidence="7">
    <location>
        <begin position="133"/>
        <end position="392"/>
    </location>
</feature>
<accession>A0ABS8VFV7</accession>
<feature type="transmembrane region" description="Helical" evidence="6">
    <location>
        <begin position="217"/>
        <end position="237"/>
    </location>
</feature>
<feature type="transmembrane region" description="Helical" evidence="6">
    <location>
        <begin position="323"/>
        <end position="344"/>
    </location>
</feature>
<protein>
    <submittedName>
        <fullName evidence="8">Sulfate transporter 2.1</fullName>
    </submittedName>
</protein>
<feature type="transmembrane region" description="Helical" evidence="6">
    <location>
        <begin position="297"/>
        <end position="317"/>
    </location>
</feature>
<dbReference type="InterPro" id="IPR011547">
    <property type="entry name" value="SLC26A/SulP_dom"/>
</dbReference>
<feature type="transmembrane region" description="Helical" evidence="6">
    <location>
        <begin position="175"/>
        <end position="197"/>
    </location>
</feature>
<dbReference type="Pfam" id="PF00916">
    <property type="entry name" value="Sulfate_transp"/>
    <property type="match status" value="1"/>
</dbReference>
<evidence type="ECO:0000256" key="6">
    <source>
        <dbReference type="SAM" id="Phobius"/>
    </source>
</evidence>
<evidence type="ECO:0000256" key="2">
    <source>
        <dbReference type="ARBA" id="ARBA00022692"/>
    </source>
</evidence>
<dbReference type="InterPro" id="IPR001902">
    <property type="entry name" value="SLC26A/SulP_fam"/>
</dbReference>
<name>A0ABS8VFV7_DATST</name>
<evidence type="ECO:0000313" key="8">
    <source>
        <dbReference type="EMBL" id="MCD9645873.1"/>
    </source>
</evidence>
<evidence type="ECO:0000313" key="9">
    <source>
        <dbReference type="Proteomes" id="UP000823775"/>
    </source>
</evidence>
<evidence type="ECO:0000256" key="1">
    <source>
        <dbReference type="ARBA" id="ARBA00004141"/>
    </source>
</evidence>
<feature type="non-terminal residue" evidence="8">
    <location>
        <position position="393"/>
    </location>
</feature>
<reference evidence="8 9" key="1">
    <citation type="journal article" date="2021" name="BMC Genomics">
        <title>Datura genome reveals duplications of psychoactive alkaloid biosynthetic genes and high mutation rate following tissue culture.</title>
        <authorList>
            <person name="Rajewski A."/>
            <person name="Carter-House D."/>
            <person name="Stajich J."/>
            <person name="Litt A."/>
        </authorList>
    </citation>
    <scope>NUCLEOTIDE SEQUENCE [LARGE SCALE GENOMIC DNA]</scope>
    <source>
        <strain evidence="8">AR-01</strain>
    </source>
</reference>
<dbReference type="PROSITE" id="PS01130">
    <property type="entry name" value="SLC26A"/>
    <property type="match status" value="1"/>
</dbReference>
<keyword evidence="3 6" id="KW-1133">Transmembrane helix</keyword>
<feature type="compositionally biased region" description="Polar residues" evidence="5">
    <location>
        <begin position="10"/>
        <end position="35"/>
    </location>
</feature>
<dbReference type="Proteomes" id="UP000823775">
    <property type="component" value="Unassembled WGS sequence"/>
</dbReference>
<evidence type="ECO:0000256" key="3">
    <source>
        <dbReference type="ARBA" id="ARBA00022989"/>
    </source>
</evidence>
<keyword evidence="4 6" id="KW-0472">Membrane</keyword>
<organism evidence="8 9">
    <name type="scientific">Datura stramonium</name>
    <name type="common">Jimsonweed</name>
    <name type="synonym">Common thornapple</name>
    <dbReference type="NCBI Taxonomy" id="4076"/>
    <lineage>
        <taxon>Eukaryota</taxon>
        <taxon>Viridiplantae</taxon>
        <taxon>Streptophyta</taxon>
        <taxon>Embryophyta</taxon>
        <taxon>Tracheophyta</taxon>
        <taxon>Spermatophyta</taxon>
        <taxon>Magnoliopsida</taxon>
        <taxon>eudicotyledons</taxon>
        <taxon>Gunneridae</taxon>
        <taxon>Pentapetalae</taxon>
        <taxon>asterids</taxon>
        <taxon>lamiids</taxon>
        <taxon>Solanales</taxon>
        <taxon>Solanaceae</taxon>
        <taxon>Solanoideae</taxon>
        <taxon>Datureae</taxon>
        <taxon>Datura</taxon>
    </lineage>
</organism>
<dbReference type="InterPro" id="IPR018045">
    <property type="entry name" value="S04_transporter_CS"/>
</dbReference>
<sequence length="393" mass="42876">MAVAREGETESSQFAPTLPNTNDPSSDASNTKGFSQTLQSFADREKVQHSLFSQTLQTPVASENERRRDWVLNVPEPPGLLSNLKISFKKTVLCPLVNKLQCLGKQPLPALISILIVIFPPLSWCKEYNVTKFKRDILAGLTLASLCIPQSIGYATLAKLDPQYGLYTSVIPPLIYSMMGSSREIAIGPVAVVSLLLPSMIQKFEDPTANPIAYRKLVLTVTFFAGTFQAAFGLLRLGFVIDFLSHAAIVGFMAGAACVIGLQQLKSLLGISNFTNKTDIISVLTSICKSMHTLNPFSFIIGSSFVIFILSTKYYLARKYKKLFWLAAMAPLLSVILSTLIVFLTRADKHGVKIVKHVTGGLNPSSLHELQFNSPHTAQVAKIGLIVALVALT</sequence>
<feature type="region of interest" description="Disordered" evidence="5">
    <location>
        <begin position="1"/>
        <end position="35"/>
    </location>
</feature>
<comment type="caution">
    <text evidence="8">The sequence shown here is derived from an EMBL/GenBank/DDBJ whole genome shotgun (WGS) entry which is preliminary data.</text>
</comment>
<proteinExistence type="predicted"/>
<comment type="subcellular location">
    <subcellularLocation>
        <location evidence="1">Membrane</location>
        <topology evidence="1">Multi-pass membrane protein</topology>
    </subcellularLocation>
</comment>
<dbReference type="EMBL" id="JACEIK010004579">
    <property type="protein sequence ID" value="MCD9645873.1"/>
    <property type="molecule type" value="Genomic_DNA"/>
</dbReference>
<dbReference type="PANTHER" id="PTHR11814">
    <property type="entry name" value="SULFATE TRANSPORTER"/>
    <property type="match status" value="1"/>
</dbReference>
<evidence type="ECO:0000259" key="7">
    <source>
        <dbReference type="Pfam" id="PF00916"/>
    </source>
</evidence>
<evidence type="ECO:0000256" key="4">
    <source>
        <dbReference type="ARBA" id="ARBA00023136"/>
    </source>
</evidence>
<keyword evidence="2 6" id="KW-0812">Transmembrane</keyword>
<keyword evidence="9" id="KW-1185">Reference proteome</keyword>
<evidence type="ECO:0000256" key="5">
    <source>
        <dbReference type="SAM" id="MobiDB-lite"/>
    </source>
</evidence>